<proteinExistence type="predicted"/>
<dbReference type="AlphaFoldDB" id="A0A397INW5"/>
<evidence type="ECO:0000313" key="2">
    <source>
        <dbReference type="Proteomes" id="UP000266861"/>
    </source>
</evidence>
<reference evidence="1 2" key="1">
    <citation type="submission" date="2018-08" db="EMBL/GenBank/DDBJ databases">
        <title>Genome and evolution of the arbuscular mycorrhizal fungus Diversispora epigaea (formerly Glomus versiforme) and its bacterial endosymbionts.</title>
        <authorList>
            <person name="Sun X."/>
            <person name="Fei Z."/>
            <person name="Harrison M."/>
        </authorList>
    </citation>
    <scope>NUCLEOTIDE SEQUENCE [LARGE SCALE GENOMIC DNA]</scope>
    <source>
        <strain evidence="1 2">IT104</strain>
    </source>
</reference>
<keyword evidence="2" id="KW-1185">Reference proteome</keyword>
<dbReference type="STRING" id="1348612.A0A397INW5"/>
<protein>
    <submittedName>
        <fullName evidence="1">Uncharacterized protein</fullName>
    </submittedName>
</protein>
<name>A0A397INW5_9GLOM</name>
<dbReference type="Proteomes" id="UP000266861">
    <property type="component" value="Unassembled WGS sequence"/>
</dbReference>
<comment type="caution">
    <text evidence="1">The sequence shown here is derived from an EMBL/GenBank/DDBJ whole genome shotgun (WGS) entry which is preliminary data.</text>
</comment>
<organism evidence="1 2">
    <name type="scientific">Diversispora epigaea</name>
    <dbReference type="NCBI Taxonomy" id="1348612"/>
    <lineage>
        <taxon>Eukaryota</taxon>
        <taxon>Fungi</taxon>
        <taxon>Fungi incertae sedis</taxon>
        <taxon>Mucoromycota</taxon>
        <taxon>Glomeromycotina</taxon>
        <taxon>Glomeromycetes</taxon>
        <taxon>Diversisporales</taxon>
        <taxon>Diversisporaceae</taxon>
        <taxon>Diversispora</taxon>
    </lineage>
</organism>
<sequence>MFQLSRWNVAKLSENDEYAKLLANPKYRLAPLRWTLDVVPIIIVDGIIEDDVDWDEMVVKIDFNEWVKRISTRKMIIHCKKFMETRYGK</sequence>
<accession>A0A397INW5</accession>
<gene>
    <name evidence="1" type="ORF">Glove_174g54</name>
</gene>
<evidence type="ECO:0000313" key="1">
    <source>
        <dbReference type="EMBL" id="RHZ77605.1"/>
    </source>
</evidence>
<dbReference type="EMBL" id="PQFF01000164">
    <property type="protein sequence ID" value="RHZ77605.1"/>
    <property type="molecule type" value="Genomic_DNA"/>
</dbReference>